<gene>
    <name evidence="3" type="ORF">B296_00052215</name>
</gene>
<accession>A0A426YD62</accession>
<feature type="region of interest" description="Disordered" evidence="2">
    <location>
        <begin position="82"/>
        <end position="104"/>
    </location>
</feature>
<evidence type="ECO:0000256" key="1">
    <source>
        <dbReference type="RuleBase" id="RU363099"/>
    </source>
</evidence>
<sequence length="104" mass="11395">MKQHVTNLHFFFHDIAGDDNPTVVLVAAPKSLISLVKEPSFGSVYAIDDPLTEGSEGDSTTTGARRASTFRRGRPRRCWFSRRTSASPRVRTTAAPSACSRGTR</sequence>
<evidence type="ECO:0000256" key="2">
    <source>
        <dbReference type="SAM" id="MobiDB-lite"/>
    </source>
</evidence>
<keyword evidence="1" id="KW-0052">Apoplast</keyword>
<dbReference type="PANTHER" id="PTHR21495">
    <property type="entry name" value="NUCLEOPORIN-RELATED"/>
    <property type="match status" value="1"/>
</dbReference>
<keyword evidence="1" id="KW-0964">Secreted</keyword>
<dbReference type="Pfam" id="PF03018">
    <property type="entry name" value="Dirigent"/>
    <property type="match status" value="1"/>
</dbReference>
<dbReference type="EMBL" id="AMZH03013181">
    <property type="protein sequence ID" value="RRT49692.1"/>
    <property type="molecule type" value="Genomic_DNA"/>
</dbReference>
<evidence type="ECO:0000313" key="4">
    <source>
        <dbReference type="Proteomes" id="UP000287651"/>
    </source>
</evidence>
<evidence type="ECO:0000313" key="3">
    <source>
        <dbReference type="EMBL" id="RRT49692.1"/>
    </source>
</evidence>
<name>A0A426YD62_ENSVE</name>
<dbReference type="AlphaFoldDB" id="A0A426YD62"/>
<dbReference type="InterPro" id="IPR004265">
    <property type="entry name" value="Dirigent"/>
</dbReference>
<proteinExistence type="inferred from homology"/>
<comment type="subunit">
    <text evidence="1">Homodimer.</text>
</comment>
<feature type="region of interest" description="Disordered" evidence="2">
    <location>
        <begin position="51"/>
        <end position="70"/>
    </location>
</feature>
<comment type="similarity">
    <text evidence="1">Belongs to the plant dirigent protein family.</text>
</comment>
<organism evidence="3 4">
    <name type="scientific">Ensete ventricosum</name>
    <name type="common">Abyssinian banana</name>
    <name type="synonym">Musa ensete</name>
    <dbReference type="NCBI Taxonomy" id="4639"/>
    <lineage>
        <taxon>Eukaryota</taxon>
        <taxon>Viridiplantae</taxon>
        <taxon>Streptophyta</taxon>
        <taxon>Embryophyta</taxon>
        <taxon>Tracheophyta</taxon>
        <taxon>Spermatophyta</taxon>
        <taxon>Magnoliopsida</taxon>
        <taxon>Liliopsida</taxon>
        <taxon>Zingiberales</taxon>
        <taxon>Musaceae</taxon>
        <taxon>Ensete</taxon>
    </lineage>
</organism>
<feature type="compositionally biased region" description="Low complexity" evidence="2">
    <location>
        <begin position="52"/>
        <end position="63"/>
    </location>
</feature>
<dbReference type="Proteomes" id="UP000287651">
    <property type="component" value="Unassembled WGS sequence"/>
</dbReference>
<comment type="caution">
    <text evidence="3">The sequence shown here is derived from an EMBL/GenBank/DDBJ whole genome shotgun (WGS) entry which is preliminary data.</text>
</comment>
<protein>
    <recommendedName>
        <fullName evidence="1">Dirigent protein</fullName>
    </recommendedName>
</protein>
<comment type="function">
    <text evidence="1">Dirigent proteins impart stereoselectivity on the phenoxy radical-coupling reaction, yielding optically active lignans from two molecules of coniferyl alcohol in the biosynthesis of lignans, flavonolignans, and alkaloids and thus plays a central role in plant secondary metabolism.</text>
</comment>
<comment type="subcellular location">
    <subcellularLocation>
        <location evidence="1">Secreted</location>
        <location evidence="1">Extracellular space</location>
        <location evidence="1">Apoplast</location>
    </subcellularLocation>
</comment>
<dbReference type="GO" id="GO:0048046">
    <property type="term" value="C:apoplast"/>
    <property type="evidence" value="ECO:0007669"/>
    <property type="project" value="UniProtKB-SubCell"/>
</dbReference>
<reference evidence="3 4" key="1">
    <citation type="journal article" date="2014" name="Agronomy (Basel)">
        <title>A Draft Genome Sequence for Ensete ventricosum, the Drought-Tolerant Tree Against Hunger.</title>
        <authorList>
            <person name="Harrison J."/>
            <person name="Moore K.A."/>
            <person name="Paszkiewicz K."/>
            <person name="Jones T."/>
            <person name="Grant M."/>
            <person name="Ambacheew D."/>
            <person name="Muzemil S."/>
            <person name="Studholme D.J."/>
        </authorList>
    </citation>
    <scope>NUCLEOTIDE SEQUENCE [LARGE SCALE GENOMIC DNA]</scope>
</reference>